<keyword evidence="4" id="KW-0119">Carbohydrate metabolism</keyword>
<dbReference type="PANTHER" id="PTHR11177:SF317">
    <property type="entry name" value="CHITINASE 12-RELATED"/>
    <property type="match status" value="1"/>
</dbReference>
<keyword evidence="5 6" id="KW-0326">Glycosidase</keyword>
<dbReference type="InterPro" id="IPR017853">
    <property type="entry name" value="GH"/>
</dbReference>
<evidence type="ECO:0000256" key="6">
    <source>
        <dbReference type="RuleBase" id="RU000489"/>
    </source>
</evidence>
<keyword evidence="4" id="KW-0146">Chitin degradation</keyword>
<dbReference type="GO" id="GO:0006032">
    <property type="term" value="P:chitin catabolic process"/>
    <property type="evidence" value="ECO:0007669"/>
    <property type="project" value="UniProtKB-KW"/>
</dbReference>
<dbReference type="SUPFAM" id="SSF51445">
    <property type="entry name" value="(Trans)glycosidases"/>
    <property type="match status" value="1"/>
</dbReference>
<evidence type="ECO:0000256" key="4">
    <source>
        <dbReference type="ARBA" id="ARBA00023024"/>
    </source>
</evidence>
<evidence type="ECO:0000256" key="8">
    <source>
        <dbReference type="SAM" id="SignalP"/>
    </source>
</evidence>
<reference evidence="10 11" key="1">
    <citation type="submission" date="2015-07" db="EMBL/GenBank/DDBJ databases">
        <title>Draft genome sequence of the Amantichitinum ursilacus IGB-41, a new chitin-degrading bacterium.</title>
        <authorList>
            <person name="Kirstahler P."/>
            <person name="Guenther M."/>
            <person name="Grumaz C."/>
            <person name="Rupp S."/>
            <person name="Zibek S."/>
            <person name="Sohn K."/>
        </authorList>
    </citation>
    <scope>NUCLEOTIDE SEQUENCE [LARGE SCALE GENOMIC DNA]</scope>
    <source>
        <strain evidence="10 11">IGB-41</strain>
    </source>
</reference>
<protein>
    <recommendedName>
        <fullName evidence="2">chitinase</fullName>
        <ecNumber evidence="2">3.2.1.14</ecNumber>
    </recommendedName>
</protein>
<accession>A0A0N1JTS7</accession>
<dbReference type="InterPro" id="IPR008979">
    <property type="entry name" value="Galactose-bd-like_sf"/>
</dbReference>
<dbReference type="STRING" id="857265.WG78_00760"/>
<gene>
    <name evidence="10" type="primary">chiA1_1</name>
    <name evidence="10" type="ORF">WG78_00760</name>
</gene>
<comment type="caution">
    <text evidence="10">The sequence shown here is derived from an EMBL/GenBank/DDBJ whole genome shotgun (WGS) entry which is preliminary data.</text>
</comment>
<evidence type="ECO:0000259" key="9">
    <source>
        <dbReference type="PROSITE" id="PS51910"/>
    </source>
</evidence>
<feature type="domain" description="GH18" evidence="9">
    <location>
        <begin position="203"/>
        <end position="587"/>
    </location>
</feature>
<dbReference type="InterPro" id="IPR001579">
    <property type="entry name" value="Glyco_hydro_18_chit_AS"/>
</dbReference>
<dbReference type="InterPro" id="IPR011583">
    <property type="entry name" value="Chitinase_II/V-like_cat"/>
</dbReference>
<dbReference type="InterPro" id="IPR050314">
    <property type="entry name" value="Glycosyl_Hydrlase_18"/>
</dbReference>
<keyword evidence="8" id="KW-0732">Signal</keyword>
<dbReference type="PATRIC" id="fig|857265.3.peg.158"/>
<dbReference type="PROSITE" id="PS01095">
    <property type="entry name" value="GH18_1"/>
    <property type="match status" value="1"/>
</dbReference>
<comment type="similarity">
    <text evidence="7">Belongs to the glycosyl hydrolase 18 family.</text>
</comment>
<keyword evidence="3 6" id="KW-0378">Hydrolase</keyword>
<keyword evidence="4" id="KW-0624">Polysaccharide degradation</keyword>
<evidence type="ECO:0000313" key="11">
    <source>
        <dbReference type="Proteomes" id="UP000037939"/>
    </source>
</evidence>
<organism evidence="10 11">
    <name type="scientific">Amantichitinum ursilacus</name>
    <dbReference type="NCBI Taxonomy" id="857265"/>
    <lineage>
        <taxon>Bacteria</taxon>
        <taxon>Pseudomonadati</taxon>
        <taxon>Pseudomonadota</taxon>
        <taxon>Betaproteobacteria</taxon>
        <taxon>Neisseriales</taxon>
        <taxon>Chitinibacteraceae</taxon>
        <taxon>Amantichitinum</taxon>
    </lineage>
</organism>
<dbReference type="Gene3D" id="3.10.50.10">
    <property type="match status" value="1"/>
</dbReference>
<proteinExistence type="inferred from homology"/>
<evidence type="ECO:0000256" key="7">
    <source>
        <dbReference type="RuleBase" id="RU004453"/>
    </source>
</evidence>
<dbReference type="AlphaFoldDB" id="A0A0N1JTS7"/>
<dbReference type="InterPro" id="IPR001223">
    <property type="entry name" value="Glyco_hydro18_cat"/>
</dbReference>
<dbReference type="Gene3D" id="2.60.120.260">
    <property type="entry name" value="Galactose-binding domain-like"/>
    <property type="match status" value="1"/>
</dbReference>
<evidence type="ECO:0000256" key="3">
    <source>
        <dbReference type="ARBA" id="ARBA00022801"/>
    </source>
</evidence>
<dbReference type="SUPFAM" id="SSF49785">
    <property type="entry name" value="Galactose-binding domain-like"/>
    <property type="match status" value="1"/>
</dbReference>
<dbReference type="PANTHER" id="PTHR11177">
    <property type="entry name" value="CHITINASE"/>
    <property type="match status" value="1"/>
</dbReference>
<sequence length="587" mass="63119">MKRFVLLPLALLAAAYAHAADTVVFQDDFEKDLSQWVGQNGDGTTPIHATLVDDPLKPGNKVLRFDRKVFGGDAFSKQGFPAGASYTLTFDYLSTCGSNCGGVIGYTAEFPGRDNWLAGTARSGFPDRLKDNGKWQSYSLDFKGKFDFHLALEQWVQSDGEGKDVYFDNIKLINHDGGAAAAPAAAAAAPVVITGGVAAPTSPQLVGYYVAWAPGKGYPVKMLDSSGAASRMTVLNYAFANVSANKCVIGDPAGDYLNPVDAATSLSGKADEAGKLAGNWGQLRQLKQKHPDLKIVISLGGWTWSKYFSDAALPANRVAFVKSCVDQFIKGDVPDASGKVVAGYAAGVFDGIDIDWEYPASSGNEGNVVRPEDKENYVALLNEFRKQLDAQKPGLLLTSALSASAQVYNNLDLGQVQLPLNWMNLMTYDFAGPWDSRTAPMANLIAGKQDKLSIDIAVNDYLEKGVAPAKIVIGVPFYGYGWVPEKMDNHGLYQAVKAKAVGKPDAGIATWPEIKAKAGEVFTDNVTKSIVKVSNGEVWTYDDPSVLKEKVAYIKAKKLGGAMVWELSQDSKDGELSSVLYNNLLKK</sequence>
<evidence type="ECO:0000256" key="5">
    <source>
        <dbReference type="ARBA" id="ARBA00023295"/>
    </source>
</evidence>
<feature type="chain" id="PRO_5005875167" description="chitinase" evidence="8">
    <location>
        <begin position="20"/>
        <end position="587"/>
    </location>
</feature>
<dbReference type="Gene3D" id="3.20.20.80">
    <property type="entry name" value="Glycosidases"/>
    <property type="match status" value="1"/>
</dbReference>
<evidence type="ECO:0000256" key="1">
    <source>
        <dbReference type="ARBA" id="ARBA00000822"/>
    </source>
</evidence>
<dbReference type="CDD" id="cd06548">
    <property type="entry name" value="GH18_chitinase"/>
    <property type="match status" value="1"/>
</dbReference>
<feature type="signal peptide" evidence="8">
    <location>
        <begin position="1"/>
        <end position="19"/>
    </location>
</feature>
<dbReference type="InterPro" id="IPR029070">
    <property type="entry name" value="Chitinase_insertion_sf"/>
</dbReference>
<dbReference type="EC" id="3.2.1.14" evidence="2"/>
<dbReference type="EMBL" id="LAQT01000001">
    <property type="protein sequence ID" value="KPC55145.1"/>
    <property type="molecule type" value="Genomic_DNA"/>
</dbReference>
<dbReference type="SMART" id="SM00636">
    <property type="entry name" value="Glyco_18"/>
    <property type="match status" value="1"/>
</dbReference>
<dbReference type="RefSeq" id="WP_053935875.1">
    <property type="nucleotide sequence ID" value="NZ_LAQT01000001.1"/>
</dbReference>
<dbReference type="Proteomes" id="UP000037939">
    <property type="component" value="Unassembled WGS sequence"/>
</dbReference>
<dbReference type="Pfam" id="PF00704">
    <property type="entry name" value="Glyco_hydro_18"/>
    <property type="match status" value="1"/>
</dbReference>
<dbReference type="GO" id="GO:0008061">
    <property type="term" value="F:chitin binding"/>
    <property type="evidence" value="ECO:0007669"/>
    <property type="project" value="InterPro"/>
</dbReference>
<comment type="catalytic activity">
    <reaction evidence="1">
        <text>Random endo-hydrolysis of N-acetyl-beta-D-glucosaminide (1-&gt;4)-beta-linkages in chitin and chitodextrins.</text>
        <dbReference type="EC" id="3.2.1.14"/>
    </reaction>
</comment>
<evidence type="ECO:0000313" key="10">
    <source>
        <dbReference type="EMBL" id="KPC55145.1"/>
    </source>
</evidence>
<evidence type="ECO:0000256" key="2">
    <source>
        <dbReference type="ARBA" id="ARBA00012729"/>
    </source>
</evidence>
<name>A0A0N1JTS7_9NEIS</name>
<dbReference type="PROSITE" id="PS51910">
    <property type="entry name" value="GH18_2"/>
    <property type="match status" value="1"/>
</dbReference>
<dbReference type="GO" id="GO:0005975">
    <property type="term" value="P:carbohydrate metabolic process"/>
    <property type="evidence" value="ECO:0007669"/>
    <property type="project" value="InterPro"/>
</dbReference>
<dbReference type="GO" id="GO:0008843">
    <property type="term" value="F:endochitinase activity"/>
    <property type="evidence" value="ECO:0007669"/>
    <property type="project" value="UniProtKB-EC"/>
</dbReference>
<dbReference type="OrthoDB" id="8573752at2"/>
<keyword evidence="11" id="KW-1185">Reference proteome</keyword>